<evidence type="ECO:0000256" key="1">
    <source>
        <dbReference type="ARBA" id="ARBA00022490"/>
    </source>
</evidence>
<keyword evidence="1" id="KW-0963">Cytoplasm</keyword>
<dbReference type="RefSeq" id="WP_338530073.1">
    <property type="nucleotide sequence ID" value="NZ_CP030941.1"/>
</dbReference>
<keyword evidence="5" id="KW-0949">S-adenosyl-L-methionine</keyword>
<evidence type="ECO:0000313" key="7">
    <source>
        <dbReference type="EMBL" id="UUP17776.1"/>
    </source>
</evidence>
<dbReference type="EMBL" id="CP030941">
    <property type="protein sequence ID" value="UUP17776.1"/>
    <property type="molecule type" value="Genomic_DNA"/>
</dbReference>
<dbReference type="PANTHER" id="PTHR47816:SF4">
    <property type="entry name" value="RIBOSOMAL RNA SMALL SUBUNIT METHYLTRANSFERASE C"/>
    <property type="match status" value="1"/>
</dbReference>
<accession>A0ABY5MKM4</accession>
<keyword evidence="4 7" id="KW-0808">Transferase</keyword>
<organism evidence="7 8">
    <name type="scientific">Nitratireductor thuwali</name>
    <dbReference type="NCBI Taxonomy" id="2267699"/>
    <lineage>
        <taxon>Bacteria</taxon>
        <taxon>Pseudomonadati</taxon>
        <taxon>Pseudomonadota</taxon>
        <taxon>Alphaproteobacteria</taxon>
        <taxon>Hyphomicrobiales</taxon>
        <taxon>Phyllobacteriaceae</taxon>
        <taxon>Nitratireductor</taxon>
    </lineage>
</organism>
<proteinExistence type="predicted"/>
<dbReference type="CDD" id="cd02440">
    <property type="entry name" value="AdoMet_MTases"/>
    <property type="match status" value="1"/>
</dbReference>
<protein>
    <submittedName>
        <fullName evidence="7">Ribosomal RNA small subunit methyltransferase C</fullName>
        <ecNumber evidence="7">2.1.1.172</ecNumber>
    </submittedName>
</protein>
<evidence type="ECO:0000256" key="2">
    <source>
        <dbReference type="ARBA" id="ARBA00022552"/>
    </source>
</evidence>
<evidence type="ECO:0000256" key="3">
    <source>
        <dbReference type="ARBA" id="ARBA00022603"/>
    </source>
</evidence>
<dbReference type="PROSITE" id="PS00092">
    <property type="entry name" value="N6_MTASE"/>
    <property type="match status" value="1"/>
</dbReference>
<reference evidence="7 8" key="1">
    <citation type="submission" date="2018-07" db="EMBL/GenBank/DDBJ databases">
        <title>Genome sequence of Nitratireductor thuwali#1536.</title>
        <authorList>
            <person name="Michoud G."/>
            <person name="Merlino G."/>
            <person name="Sefrji F.O."/>
            <person name="Daffonchio D."/>
        </authorList>
    </citation>
    <scope>NUCLEOTIDE SEQUENCE [LARGE SCALE GENOMIC DNA]</scope>
    <source>
        <strain evidence="8">Nit1536</strain>
    </source>
</reference>
<dbReference type="GO" id="GO:0052914">
    <property type="term" value="F:16S rRNA (guanine(1207)-N(2))-methyltransferase activity"/>
    <property type="evidence" value="ECO:0007669"/>
    <property type="project" value="UniProtKB-EC"/>
</dbReference>
<dbReference type="Pfam" id="PF05175">
    <property type="entry name" value="MTS"/>
    <property type="match status" value="1"/>
</dbReference>
<evidence type="ECO:0000256" key="5">
    <source>
        <dbReference type="ARBA" id="ARBA00022691"/>
    </source>
</evidence>
<evidence type="ECO:0000256" key="4">
    <source>
        <dbReference type="ARBA" id="ARBA00022679"/>
    </source>
</evidence>
<dbReference type="Proteomes" id="UP001342418">
    <property type="component" value="Chromosome"/>
</dbReference>
<dbReference type="InterPro" id="IPR002052">
    <property type="entry name" value="DNA_methylase_N6_adenine_CS"/>
</dbReference>
<dbReference type="InterPro" id="IPR046977">
    <property type="entry name" value="RsmC/RlmG"/>
</dbReference>
<keyword evidence="2" id="KW-0698">rRNA processing</keyword>
<dbReference type="InterPro" id="IPR029063">
    <property type="entry name" value="SAM-dependent_MTases_sf"/>
</dbReference>
<feature type="domain" description="Methyltransferase small" evidence="6">
    <location>
        <begin position="165"/>
        <end position="331"/>
    </location>
</feature>
<sequence>MNETLRTLLFPFERGLLDTPADGRSLVLGPGAGFRLPGGFGGTLTLVQGFRPDHQALAHAGFEVAAEATGENYDNALVLLGRHRRENEARLMEAMTRVRPGGLIVAAGTKKDGAGSFRKRIETLLPITGHASKYHGIVFWFDRPDAIAEELVAALQAGAPAADGFRTAPGGFSDDGVDRGSRLLADNLPDDIKGHVADFGAGWGYLSVMVAKRFPVAQIDLYEAHHGSLEAARHNMAQMAAGTPCRFFWRDLASEPTETRYDTIVMNPPFHTGRAAEPDIGKTLIARAAKALKPGGRLFLVANRPLPYEGAMEACFSRHGEICRDSAFKVLWGKR</sequence>
<dbReference type="Gene3D" id="3.40.50.150">
    <property type="entry name" value="Vaccinia Virus protein VP39"/>
    <property type="match status" value="2"/>
</dbReference>
<dbReference type="EC" id="2.1.1.172" evidence="7"/>
<keyword evidence="8" id="KW-1185">Reference proteome</keyword>
<gene>
    <name evidence="7" type="primary">rsmC</name>
    <name evidence="7" type="ORF">NTH_02251</name>
</gene>
<keyword evidence="3 7" id="KW-0489">Methyltransferase</keyword>
<evidence type="ECO:0000259" key="6">
    <source>
        <dbReference type="Pfam" id="PF05175"/>
    </source>
</evidence>
<dbReference type="InterPro" id="IPR007848">
    <property type="entry name" value="Small_mtfrase_dom"/>
</dbReference>
<dbReference type="SUPFAM" id="SSF53335">
    <property type="entry name" value="S-adenosyl-L-methionine-dependent methyltransferases"/>
    <property type="match status" value="1"/>
</dbReference>
<evidence type="ECO:0000313" key="8">
    <source>
        <dbReference type="Proteomes" id="UP001342418"/>
    </source>
</evidence>
<dbReference type="PANTHER" id="PTHR47816">
    <property type="entry name" value="RIBOSOMAL RNA SMALL SUBUNIT METHYLTRANSFERASE C"/>
    <property type="match status" value="1"/>
</dbReference>
<name>A0ABY5MKM4_9HYPH</name>